<protein>
    <submittedName>
        <fullName evidence="1">Uncharacterized protein</fullName>
    </submittedName>
</protein>
<proteinExistence type="predicted"/>
<organism evidence="1">
    <name type="scientific">marine metagenome</name>
    <dbReference type="NCBI Taxonomy" id="408172"/>
    <lineage>
        <taxon>unclassified sequences</taxon>
        <taxon>metagenomes</taxon>
        <taxon>ecological metagenomes</taxon>
    </lineage>
</organism>
<gene>
    <name evidence="1" type="ORF">METZ01_LOCUS123053</name>
</gene>
<dbReference type="EMBL" id="UINC01016957">
    <property type="protein sequence ID" value="SVA70199.1"/>
    <property type="molecule type" value="Genomic_DNA"/>
</dbReference>
<reference evidence="1" key="1">
    <citation type="submission" date="2018-05" db="EMBL/GenBank/DDBJ databases">
        <authorList>
            <person name="Lanie J.A."/>
            <person name="Ng W.-L."/>
            <person name="Kazmierczak K.M."/>
            <person name="Andrzejewski T.M."/>
            <person name="Davidsen T.M."/>
            <person name="Wayne K.J."/>
            <person name="Tettelin H."/>
            <person name="Glass J.I."/>
            <person name="Rusch D."/>
            <person name="Podicherti R."/>
            <person name="Tsui H.-C.T."/>
            <person name="Winkler M.E."/>
        </authorList>
    </citation>
    <scope>NUCLEOTIDE SEQUENCE</scope>
</reference>
<evidence type="ECO:0000313" key="1">
    <source>
        <dbReference type="EMBL" id="SVA70199.1"/>
    </source>
</evidence>
<dbReference type="AlphaFoldDB" id="A0A381XZH5"/>
<name>A0A381XZH5_9ZZZZ</name>
<sequence length="138" mass="15992">MAELRGQWDGDNVTEPRIIEVNNSGTNTQGFRIDLNQADHILGRPSAQSFTEQPIGNWKYGNRTYNLDLELYTKQSRLNLYNLVREVRKVCHARMHDLTNFQRMQFMSYSEQSQEQANIWVASVQIQLVNSGVLLETT</sequence>
<accession>A0A381XZH5</accession>